<gene>
    <name evidence="4 7" type="primary">msrA</name>
    <name evidence="7" type="ORF">P8627_09940</name>
</gene>
<dbReference type="SUPFAM" id="SSF55068">
    <property type="entry name" value="Peptide methionine sulfoxide reductase"/>
    <property type="match status" value="1"/>
</dbReference>
<reference evidence="7 8" key="1">
    <citation type="submission" date="2023-04" db="EMBL/GenBank/DDBJ databases">
        <title>Jannaschia ovalis sp. nov., a marine bacterium isolated from sea tidal flat.</title>
        <authorList>
            <person name="Kwon D.Y."/>
            <person name="Kim J.-J."/>
        </authorList>
    </citation>
    <scope>NUCLEOTIDE SEQUENCE [LARGE SCALE GENOMIC DNA]</scope>
    <source>
        <strain evidence="7 8">GRR-S6-38</strain>
    </source>
</reference>
<sequence length="216" mass="23156">MPLARSLAPALALLALAPRPAAAQDTDATAIVAGGCFWCVEADFESVGGVGDVVSGFTGGTTPDPEYRASGDHIEAVRIPFDASQISYREVVDLFLRSIDPLDAGGQFCDRGLEYTTAIFVDGPEQRAAAEAALAEAEAELGREIVTPIRDASEFYPVGDYHQDYYKSDERLAFSSVGLAVPKSVAYKRYREGCGRDARVRQVWGDDAPFLPDAKG</sequence>
<comment type="catalytic activity">
    <reaction evidence="3 4">
        <text>[thioredoxin]-disulfide + L-methionine + H2O = L-methionine (S)-S-oxide + [thioredoxin]-dithiol</text>
        <dbReference type="Rhea" id="RHEA:19993"/>
        <dbReference type="Rhea" id="RHEA-COMP:10698"/>
        <dbReference type="Rhea" id="RHEA-COMP:10700"/>
        <dbReference type="ChEBI" id="CHEBI:15377"/>
        <dbReference type="ChEBI" id="CHEBI:29950"/>
        <dbReference type="ChEBI" id="CHEBI:50058"/>
        <dbReference type="ChEBI" id="CHEBI:57844"/>
        <dbReference type="ChEBI" id="CHEBI:58772"/>
        <dbReference type="EC" id="1.8.4.11"/>
    </reaction>
</comment>
<protein>
    <recommendedName>
        <fullName evidence="4">Peptide methionine sulfoxide reductase MsrA</fullName>
        <shortName evidence="4">Protein-methionine-S-oxide reductase</shortName>
        <ecNumber evidence="4">1.8.4.11</ecNumber>
    </recommendedName>
    <alternativeName>
        <fullName evidence="4">Peptide-methionine (S)-S-oxide reductase</fullName>
        <shortName evidence="4">Peptide Met(O) reductase</shortName>
    </alternativeName>
</protein>
<dbReference type="PANTHER" id="PTHR43774:SF1">
    <property type="entry name" value="PEPTIDE METHIONINE SULFOXIDE REDUCTASE MSRA 2"/>
    <property type="match status" value="1"/>
</dbReference>
<dbReference type="HAMAP" id="MF_01401">
    <property type="entry name" value="MsrA"/>
    <property type="match status" value="1"/>
</dbReference>
<evidence type="ECO:0000313" key="8">
    <source>
        <dbReference type="Proteomes" id="UP001243420"/>
    </source>
</evidence>
<dbReference type="GO" id="GO:0008113">
    <property type="term" value="F:peptide-methionine (S)-S-oxide reductase activity"/>
    <property type="evidence" value="ECO:0007669"/>
    <property type="project" value="UniProtKB-EC"/>
</dbReference>
<comment type="function">
    <text evidence="4">Has an important function as a repair enzyme for proteins that have been inactivated by oxidation. Catalyzes the reversible oxidation-reduction of methionine sulfoxide in proteins to methionine.</text>
</comment>
<dbReference type="Gene3D" id="3.30.1060.10">
    <property type="entry name" value="Peptide methionine sulphoxide reductase MsrA"/>
    <property type="match status" value="1"/>
</dbReference>
<feature type="domain" description="Peptide methionine sulphoxide reductase MsrA" evidence="6">
    <location>
        <begin position="29"/>
        <end position="169"/>
    </location>
</feature>
<dbReference type="InterPro" id="IPR036509">
    <property type="entry name" value="Met_Sox_Rdtase_MsrA_sf"/>
</dbReference>
<evidence type="ECO:0000256" key="5">
    <source>
        <dbReference type="SAM" id="SignalP"/>
    </source>
</evidence>
<dbReference type="Proteomes" id="UP001243420">
    <property type="component" value="Chromosome"/>
</dbReference>
<dbReference type="EMBL" id="CP122537">
    <property type="protein sequence ID" value="WGH77370.1"/>
    <property type="molecule type" value="Genomic_DNA"/>
</dbReference>
<dbReference type="PANTHER" id="PTHR43774">
    <property type="entry name" value="PEPTIDE METHIONINE SULFOXIDE REDUCTASE"/>
    <property type="match status" value="1"/>
</dbReference>
<organism evidence="7 8">
    <name type="scientific">Jannaschia ovalis</name>
    <dbReference type="NCBI Taxonomy" id="3038773"/>
    <lineage>
        <taxon>Bacteria</taxon>
        <taxon>Pseudomonadati</taxon>
        <taxon>Pseudomonadota</taxon>
        <taxon>Alphaproteobacteria</taxon>
        <taxon>Rhodobacterales</taxon>
        <taxon>Roseobacteraceae</taxon>
        <taxon>Jannaschia</taxon>
    </lineage>
</organism>
<dbReference type="RefSeq" id="WP_279963944.1">
    <property type="nucleotide sequence ID" value="NZ_CP122537.1"/>
</dbReference>
<feature type="chain" id="PRO_5047234692" description="Peptide methionine sulfoxide reductase MsrA" evidence="5">
    <location>
        <begin position="24"/>
        <end position="216"/>
    </location>
</feature>
<keyword evidence="1 4" id="KW-0560">Oxidoreductase</keyword>
<name>A0ABY8LAQ5_9RHOB</name>
<proteinExistence type="inferred from homology"/>
<evidence type="ECO:0000313" key="7">
    <source>
        <dbReference type="EMBL" id="WGH77370.1"/>
    </source>
</evidence>
<comment type="similarity">
    <text evidence="4">Belongs to the MsrA Met sulfoxide reductase family.</text>
</comment>
<evidence type="ECO:0000256" key="4">
    <source>
        <dbReference type="HAMAP-Rule" id="MF_01401"/>
    </source>
</evidence>
<dbReference type="InterPro" id="IPR002569">
    <property type="entry name" value="Met_Sox_Rdtase_MsrA_dom"/>
</dbReference>
<dbReference type="NCBIfam" id="TIGR00401">
    <property type="entry name" value="msrA"/>
    <property type="match status" value="1"/>
</dbReference>
<evidence type="ECO:0000256" key="2">
    <source>
        <dbReference type="ARBA" id="ARBA00047806"/>
    </source>
</evidence>
<evidence type="ECO:0000259" key="6">
    <source>
        <dbReference type="Pfam" id="PF01625"/>
    </source>
</evidence>
<dbReference type="EC" id="1.8.4.11" evidence="4"/>
<feature type="active site" evidence="4">
    <location>
        <position position="36"/>
    </location>
</feature>
<feature type="signal peptide" evidence="5">
    <location>
        <begin position="1"/>
        <end position="23"/>
    </location>
</feature>
<evidence type="ECO:0000256" key="1">
    <source>
        <dbReference type="ARBA" id="ARBA00023002"/>
    </source>
</evidence>
<keyword evidence="5" id="KW-0732">Signal</keyword>
<accession>A0ABY8LAQ5</accession>
<evidence type="ECO:0000256" key="3">
    <source>
        <dbReference type="ARBA" id="ARBA00048782"/>
    </source>
</evidence>
<dbReference type="Pfam" id="PF01625">
    <property type="entry name" value="PMSR"/>
    <property type="match status" value="1"/>
</dbReference>
<keyword evidence="8" id="KW-1185">Reference proteome</keyword>
<comment type="catalytic activity">
    <reaction evidence="2 4">
        <text>L-methionyl-[protein] + [thioredoxin]-disulfide + H2O = L-methionyl-(S)-S-oxide-[protein] + [thioredoxin]-dithiol</text>
        <dbReference type="Rhea" id="RHEA:14217"/>
        <dbReference type="Rhea" id="RHEA-COMP:10698"/>
        <dbReference type="Rhea" id="RHEA-COMP:10700"/>
        <dbReference type="Rhea" id="RHEA-COMP:12313"/>
        <dbReference type="Rhea" id="RHEA-COMP:12315"/>
        <dbReference type="ChEBI" id="CHEBI:15377"/>
        <dbReference type="ChEBI" id="CHEBI:16044"/>
        <dbReference type="ChEBI" id="CHEBI:29950"/>
        <dbReference type="ChEBI" id="CHEBI:44120"/>
        <dbReference type="ChEBI" id="CHEBI:50058"/>
        <dbReference type="EC" id="1.8.4.11"/>
    </reaction>
</comment>